<sequence>MDEEWNKSQHTSDEAMGSMLGTAGGFEHDRSLMERAELKRSTRRRHRNSKLGCQECKRRRIKCDETIPECENCRKRRQRGKDIECSYLQMTDSEMARFRFLQEQNKQSVVRRLGENTISQFPNHGYVTASGNTASNDTVSFEVPLIPHEKMKVPASPVTLLFGMESWKVIKFTYMKTIHSALQDWNMSSKAFICVSIHDIISNLMGRIKFLSSSSNPNAVEERALRREISGLKKIAARYKILLISFVRQFICTFLSSKELIGDEFTASRLLMASSCIQFMNYFNSSTYDDSHYIAMVDMCLEIFTNNNPNHIAKTLHFIWSSFPKQLIHLYVPPYSSIILFEILQVLNDFGVHIRATGDEHLIYKYEDLCDFLRYVANLLPHANQNCVIAYPPNVLFHMSKRWTLSSPPEAYCILPSMPGTHKVFYTFYHSIASYLDALLPSASFIMHRPFYTSLGLCPYSLDSVLDGLDKNLGSFALFSIRLLSFMERRRFIIHNFFTVDDPLPDDLEEYRFRSRRVKNLAEVPIKMLNNSRIQWPNYPHCVRLPNGDWPREHGSFFAREKDSARTRLDQIKIAEERNELQLDFSQVSDESSHLYDSIVQNLKSPSPLSDGEDPVSISPSSFEYEDATGHKLNSKGLLADECDPSAMFNGFLPIISLDFPSIELITRFKEDRIALFTASTDHYDP</sequence>
<protein>
    <submittedName>
        <fullName evidence="3">LAFE_0D01618g1_1</fullName>
    </submittedName>
</protein>
<dbReference type="Gene3D" id="4.10.240.10">
    <property type="entry name" value="Zn(2)-C6 fungal-type DNA-binding domain"/>
    <property type="match status" value="1"/>
</dbReference>
<accession>A0A1G4MAM3</accession>
<dbReference type="PROSITE" id="PS50048">
    <property type="entry name" value="ZN2_CY6_FUNGAL_2"/>
    <property type="match status" value="1"/>
</dbReference>
<feature type="domain" description="Zn(2)-C6 fungal-type" evidence="2">
    <location>
        <begin position="52"/>
        <end position="87"/>
    </location>
</feature>
<evidence type="ECO:0000256" key="1">
    <source>
        <dbReference type="SAM" id="MobiDB-lite"/>
    </source>
</evidence>
<dbReference type="SMART" id="SM00066">
    <property type="entry name" value="GAL4"/>
    <property type="match status" value="1"/>
</dbReference>
<gene>
    <name evidence="3" type="ORF">LAFE_0D01618G</name>
</gene>
<dbReference type="CDD" id="cd00067">
    <property type="entry name" value="GAL4"/>
    <property type="match status" value="1"/>
</dbReference>
<dbReference type="EMBL" id="LT598492">
    <property type="protein sequence ID" value="SCW00945.1"/>
    <property type="molecule type" value="Genomic_DNA"/>
</dbReference>
<organism evidence="3 4">
    <name type="scientific">Lachancea fermentati</name>
    <name type="common">Zygosaccharomyces fermentati</name>
    <dbReference type="NCBI Taxonomy" id="4955"/>
    <lineage>
        <taxon>Eukaryota</taxon>
        <taxon>Fungi</taxon>
        <taxon>Dikarya</taxon>
        <taxon>Ascomycota</taxon>
        <taxon>Saccharomycotina</taxon>
        <taxon>Saccharomycetes</taxon>
        <taxon>Saccharomycetales</taxon>
        <taxon>Saccharomycetaceae</taxon>
        <taxon>Lachancea</taxon>
    </lineage>
</organism>
<dbReference type="GO" id="GO:0000981">
    <property type="term" value="F:DNA-binding transcription factor activity, RNA polymerase II-specific"/>
    <property type="evidence" value="ECO:0007669"/>
    <property type="project" value="InterPro"/>
</dbReference>
<dbReference type="OrthoDB" id="416217at2759"/>
<feature type="compositionally biased region" description="Basic and acidic residues" evidence="1">
    <location>
        <begin position="1"/>
        <end position="13"/>
    </location>
</feature>
<proteinExistence type="predicted"/>
<dbReference type="STRING" id="4955.A0A1G4MAM3"/>
<evidence type="ECO:0000313" key="3">
    <source>
        <dbReference type="EMBL" id="SCW00945.1"/>
    </source>
</evidence>
<dbReference type="SUPFAM" id="SSF57701">
    <property type="entry name" value="Zn2/Cys6 DNA-binding domain"/>
    <property type="match status" value="1"/>
</dbReference>
<dbReference type="PANTHER" id="PTHR47657">
    <property type="entry name" value="STEROL REGULATORY ELEMENT-BINDING PROTEIN ECM22"/>
    <property type="match status" value="1"/>
</dbReference>
<dbReference type="InterPro" id="IPR052400">
    <property type="entry name" value="Zn2-C6_fungal_TF"/>
</dbReference>
<dbReference type="OMA" id="FPACKYL"/>
<dbReference type="GO" id="GO:0008270">
    <property type="term" value="F:zinc ion binding"/>
    <property type="evidence" value="ECO:0007669"/>
    <property type="project" value="InterPro"/>
</dbReference>
<dbReference type="InterPro" id="IPR036864">
    <property type="entry name" value="Zn2-C6_fun-type_DNA-bd_sf"/>
</dbReference>
<keyword evidence="4" id="KW-1185">Reference proteome</keyword>
<evidence type="ECO:0000313" key="4">
    <source>
        <dbReference type="Proteomes" id="UP000190831"/>
    </source>
</evidence>
<dbReference type="Pfam" id="PF00172">
    <property type="entry name" value="Zn_clus"/>
    <property type="match status" value="1"/>
</dbReference>
<feature type="region of interest" description="Disordered" evidence="1">
    <location>
        <begin position="1"/>
        <end position="30"/>
    </location>
</feature>
<dbReference type="Proteomes" id="UP000190831">
    <property type="component" value="Chromosome D"/>
</dbReference>
<reference evidence="3 4" key="1">
    <citation type="submission" date="2016-03" db="EMBL/GenBank/DDBJ databases">
        <authorList>
            <person name="Devillers H."/>
        </authorList>
    </citation>
    <scope>NUCLEOTIDE SEQUENCE [LARGE SCALE GENOMIC DNA]</scope>
    <source>
        <strain evidence="3">CBS 6772</strain>
    </source>
</reference>
<dbReference type="InterPro" id="IPR001138">
    <property type="entry name" value="Zn2Cys6_DnaBD"/>
</dbReference>
<dbReference type="AlphaFoldDB" id="A0A1G4MAM3"/>
<name>A0A1G4MAM3_LACFM</name>
<dbReference type="PANTHER" id="PTHR47657:SF7">
    <property type="entry name" value="STEROL REGULATORY ELEMENT-BINDING PROTEIN ECM22"/>
    <property type="match status" value="1"/>
</dbReference>
<evidence type="ECO:0000259" key="2">
    <source>
        <dbReference type="PROSITE" id="PS50048"/>
    </source>
</evidence>